<organism evidence="2 3">
    <name type="scientific">Equus przewalskii</name>
    <name type="common">Przewalski's horse</name>
    <name type="synonym">Equus caballus przewalskii</name>
    <dbReference type="NCBI Taxonomy" id="9798"/>
    <lineage>
        <taxon>Eukaryota</taxon>
        <taxon>Metazoa</taxon>
        <taxon>Chordata</taxon>
        <taxon>Craniata</taxon>
        <taxon>Vertebrata</taxon>
        <taxon>Euteleostomi</taxon>
        <taxon>Mammalia</taxon>
        <taxon>Eutheria</taxon>
        <taxon>Laurasiatheria</taxon>
        <taxon>Perissodactyla</taxon>
        <taxon>Equidae</taxon>
        <taxon>Equus</taxon>
    </lineage>
</organism>
<proteinExistence type="predicted"/>
<evidence type="ECO:0000313" key="3">
    <source>
        <dbReference type="RefSeq" id="XP_070425051.1"/>
    </source>
</evidence>
<reference evidence="3" key="1">
    <citation type="submission" date="2025-08" db="UniProtKB">
        <authorList>
            <consortium name="RefSeq"/>
        </authorList>
    </citation>
    <scope>IDENTIFICATION</scope>
    <source>
        <tissue evidence="3">Blood</tissue>
    </source>
</reference>
<protein>
    <submittedName>
        <fullName evidence="3">Ras-specific guanine nucleotide-releasing factor 1-like isoform X1</fullName>
    </submittedName>
</protein>
<dbReference type="Proteomes" id="UP001652662">
    <property type="component" value="Chromosome 13"/>
</dbReference>
<name>A0ABM4KA25_EQUPR</name>
<evidence type="ECO:0000313" key="2">
    <source>
        <dbReference type="Proteomes" id="UP001652662"/>
    </source>
</evidence>
<evidence type="ECO:0000256" key="1">
    <source>
        <dbReference type="SAM" id="MobiDB-lite"/>
    </source>
</evidence>
<accession>A0ABM4KA25</accession>
<dbReference type="GeneID" id="139075016"/>
<feature type="region of interest" description="Disordered" evidence="1">
    <location>
        <begin position="97"/>
        <end position="125"/>
    </location>
</feature>
<keyword evidence="2" id="KW-1185">Reference proteome</keyword>
<gene>
    <name evidence="3" type="primary">LOC139075016</name>
</gene>
<dbReference type="RefSeq" id="XP_070425051.1">
    <property type="nucleotide sequence ID" value="XM_070568950.1"/>
</dbReference>
<sequence length="125" mass="13862">MCADSLRLPPLCSLVPTPVPAEEKVLRLPALAFYQTLAMEREGLVQKYLHLLQMVEVEKIVAKQLRQQVKDGEIDIQWLKAEEVKVDVSVTSTIEMRQQAQGGEGTTEARHGLSRAPLPSSHGGF</sequence>